<dbReference type="AlphaFoldDB" id="A0A2P6N3E7"/>
<dbReference type="InParanoid" id="A0A2P6N3E7"/>
<dbReference type="EMBL" id="MDYQ01000221">
    <property type="protein sequence ID" value="PRP78475.1"/>
    <property type="molecule type" value="Genomic_DNA"/>
</dbReference>
<evidence type="ECO:0000313" key="1">
    <source>
        <dbReference type="EMBL" id="PRP78475.1"/>
    </source>
</evidence>
<name>A0A2P6N3E7_9EUKA</name>
<comment type="caution">
    <text evidence="1">The sequence shown here is derived from an EMBL/GenBank/DDBJ whole genome shotgun (WGS) entry which is preliminary data.</text>
</comment>
<reference evidence="1 2" key="1">
    <citation type="journal article" date="2018" name="Genome Biol. Evol.">
        <title>Multiple Roots of Fruiting Body Formation in Amoebozoa.</title>
        <authorList>
            <person name="Hillmann F."/>
            <person name="Forbes G."/>
            <person name="Novohradska S."/>
            <person name="Ferling I."/>
            <person name="Riege K."/>
            <person name="Groth M."/>
            <person name="Westermann M."/>
            <person name="Marz M."/>
            <person name="Spaller T."/>
            <person name="Winckler T."/>
            <person name="Schaap P."/>
            <person name="Glockner G."/>
        </authorList>
    </citation>
    <scope>NUCLEOTIDE SEQUENCE [LARGE SCALE GENOMIC DNA]</scope>
    <source>
        <strain evidence="1 2">Jena</strain>
    </source>
</reference>
<sequence>MALCAPCFTSKSLRDSACRLIDSELSWSSHWWRHCKQLPVDNKRGRSVVAERAQTTHKTGSGRGGKKGQPIIRGYNRFRSSWDWRDILQAALPNGSKKTIKVCHERGHLNTEECPIRDMNTFNHFYQSLGVGGNLKVIRWALLEVTVEGLPSVQWLQYWYATEESRRRQRRMELQSALPYGGTMSFGIVNGCVTLNWALTDTHTLQLALDYGSITKSTRIFIHPPTRSLSMIQWLHDRGLLNVEIVSVCNQFDVLKWALDNGYPLSIDEIILSGVSEDIIEWILENNLARSTEEKIYHSLLAERKIGHISAVACLLQREWKKSAEEVQKWFDREPGDIAVTRLKDLWKCGLEEESVTTITIHTMDVWRFGSSWITPRLEASVDPSSSISHSGTASFPNYLSSPATSVRSD</sequence>
<keyword evidence="2" id="KW-1185">Reference proteome</keyword>
<protein>
    <submittedName>
        <fullName evidence="1">Uncharacterized protein</fullName>
    </submittedName>
</protein>
<organism evidence="1 2">
    <name type="scientific">Planoprotostelium fungivorum</name>
    <dbReference type="NCBI Taxonomy" id="1890364"/>
    <lineage>
        <taxon>Eukaryota</taxon>
        <taxon>Amoebozoa</taxon>
        <taxon>Evosea</taxon>
        <taxon>Variosea</taxon>
        <taxon>Cavosteliida</taxon>
        <taxon>Cavosteliaceae</taxon>
        <taxon>Planoprotostelium</taxon>
    </lineage>
</organism>
<proteinExistence type="predicted"/>
<evidence type="ECO:0000313" key="2">
    <source>
        <dbReference type="Proteomes" id="UP000241769"/>
    </source>
</evidence>
<gene>
    <name evidence="1" type="ORF">PROFUN_13652</name>
</gene>
<dbReference type="Proteomes" id="UP000241769">
    <property type="component" value="Unassembled WGS sequence"/>
</dbReference>
<accession>A0A2P6N3E7</accession>